<evidence type="ECO:0000313" key="3">
    <source>
        <dbReference type="Proteomes" id="UP001198034"/>
    </source>
</evidence>
<dbReference type="SUPFAM" id="SSF48452">
    <property type="entry name" value="TPR-like"/>
    <property type="match status" value="1"/>
</dbReference>
<comment type="caution">
    <text evidence="2">The sequence shown here is derived from an EMBL/GenBank/DDBJ whole genome shotgun (WGS) entry which is preliminary data.</text>
</comment>
<dbReference type="Gene3D" id="1.25.40.10">
    <property type="entry name" value="Tetratricopeptide repeat domain"/>
    <property type="match status" value="1"/>
</dbReference>
<keyword evidence="1" id="KW-0732">Signal</keyword>
<dbReference type="EMBL" id="JAJAWG010000001">
    <property type="protein sequence ID" value="MCB5194825.1"/>
    <property type="molecule type" value="Genomic_DNA"/>
</dbReference>
<dbReference type="PROSITE" id="PS51257">
    <property type="entry name" value="PROKAR_LIPOPROTEIN"/>
    <property type="match status" value="1"/>
</dbReference>
<organism evidence="2 3">
    <name type="scientific">Deefgea salmonis</name>
    <dbReference type="NCBI Taxonomy" id="2875502"/>
    <lineage>
        <taxon>Bacteria</taxon>
        <taxon>Pseudomonadati</taxon>
        <taxon>Pseudomonadota</taxon>
        <taxon>Betaproteobacteria</taxon>
        <taxon>Neisseriales</taxon>
        <taxon>Chitinibacteraceae</taxon>
        <taxon>Deefgea</taxon>
    </lineage>
</organism>
<dbReference type="InterPro" id="IPR011990">
    <property type="entry name" value="TPR-like_helical_dom_sf"/>
</dbReference>
<dbReference type="Proteomes" id="UP001198034">
    <property type="component" value="Unassembled WGS sequence"/>
</dbReference>
<proteinExistence type="predicted"/>
<accession>A0ABS8BGJ3</accession>
<protein>
    <recommendedName>
        <fullName evidence="4">Tetratricopeptide repeat protein</fullName>
    </recommendedName>
</protein>
<sequence length="260" mass="28838">MNRVWMFLFCMALTACGTVPVVTSPARIAAERSHRMALQSIQDGRIESAGDEWRKALRGYQAIDDWRGQGMARLGLAQVNQRVGRGVQAEQILMPMLQENGFLPDQQAQAALQLAQLVWRQDLPRAEQLLAQARLNCTAPCFLAVQMDNLAAQLALARGDTSAAAQFAAQALDLAKESPTERAFSRRLLAEVALLQGRWRDAEHQLLQAIDLDRQSAEPIWLLDDYRLLLRIGKENGDIALQKQAQAHLDSLCAAIECSP</sequence>
<feature type="signal peptide" evidence="1">
    <location>
        <begin position="1"/>
        <end position="17"/>
    </location>
</feature>
<dbReference type="RefSeq" id="WP_226762651.1">
    <property type="nucleotide sequence ID" value="NZ_JAJAWG010000001.1"/>
</dbReference>
<evidence type="ECO:0008006" key="4">
    <source>
        <dbReference type="Google" id="ProtNLM"/>
    </source>
</evidence>
<evidence type="ECO:0000256" key="1">
    <source>
        <dbReference type="SAM" id="SignalP"/>
    </source>
</evidence>
<gene>
    <name evidence="2" type="ORF">LG219_00790</name>
</gene>
<name>A0ABS8BGJ3_9NEIS</name>
<evidence type="ECO:0000313" key="2">
    <source>
        <dbReference type="EMBL" id="MCB5194825.1"/>
    </source>
</evidence>
<feature type="chain" id="PRO_5047173934" description="Tetratricopeptide repeat protein" evidence="1">
    <location>
        <begin position="18"/>
        <end position="260"/>
    </location>
</feature>
<reference evidence="2 3" key="1">
    <citation type="submission" date="2021-10" db="EMBL/GenBank/DDBJ databases">
        <authorList>
            <person name="Chen M."/>
        </authorList>
    </citation>
    <scope>NUCLEOTIDE SEQUENCE [LARGE SCALE GENOMIC DNA]</scope>
    <source>
        <strain evidence="2 3">H3-26</strain>
    </source>
</reference>
<keyword evidence="3" id="KW-1185">Reference proteome</keyword>